<evidence type="ECO:0000313" key="1">
    <source>
        <dbReference type="EnsemblMetazoa" id="LLOJ010078-PA"/>
    </source>
</evidence>
<dbReference type="VEuPathDB" id="VectorBase:LLOJ010078"/>
<keyword evidence="2" id="KW-1185">Reference proteome</keyword>
<reference evidence="1" key="1">
    <citation type="submission" date="2020-05" db="UniProtKB">
        <authorList>
            <consortium name="EnsemblMetazoa"/>
        </authorList>
    </citation>
    <scope>IDENTIFICATION</scope>
    <source>
        <strain evidence="1">Jacobina</strain>
    </source>
</reference>
<dbReference type="AlphaFoldDB" id="A0A1B0CY79"/>
<name>A0A1B0CY79_LUTLO</name>
<accession>A0A1B0CY79</accession>
<dbReference type="EMBL" id="AJWK01035545">
    <property type="status" value="NOT_ANNOTATED_CDS"/>
    <property type="molecule type" value="Genomic_DNA"/>
</dbReference>
<protein>
    <submittedName>
        <fullName evidence="1">Uncharacterized protein</fullName>
    </submittedName>
</protein>
<sequence>MSTFLWCVSFFYISRI</sequence>
<dbReference type="EnsemblMetazoa" id="LLOJ010078-RA">
    <property type="protein sequence ID" value="LLOJ010078-PA"/>
    <property type="gene ID" value="LLOJ010078"/>
</dbReference>
<dbReference type="Proteomes" id="UP000092461">
    <property type="component" value="Unassembled WGS sequence"/>
</dbReference>
<proteinExistence type="predicted"/>
<evidence type="ECO:0000313" key="2">
    <source>
        <dbReference type="Proteomes" id="UP000092461"/>
    </source>
</evidence>
<organism evidence="1 2">
    <name type="scientific">Lutzomyia longipalpis</name>
    <name type="common">Sand fly</name>
    <dbReference type="NCBI Taxonomy" id="7200"/>
    <lineage>
        <taxon>Eukaryota</taxon>
        <taxon>Metazoa</taxon>
        <taxon>Ecdysozoa</taxon>
        <taxon>Arthropoda</taxon>
        <taxon>Hexapoda</taxon>
        <taxon>Insecta</taxon>
        <taxon>Pterygota</taxon>
        <taxon>Neoptera</taxon>
        <taxon>Endopterygota</taxon>
        <taxon>Diptera</taxon>
        <taxon>Nematocera</taxon>
        <taxon>Psychodoidea</taxon>
        <taxon>Psychodidae</taxon>
        <taxon>Lutzomyia</taxon>
        <taxon>Lutzomyia</taxon>
    </lineage>
</organism>